<dbReference type="AlphaFoldDB" id="Q090X4"/>
<accession>Q090X4</accession>
<comment type="caution">
    <text evidence="1">The sequence shown here is derived from an EMBL/GenBank/DDBJ whole genome shotgun (WGS) entry which is preliminary data.</text>
</comment>
<dbReference type="EMBL" id="AAMD01000059">
    <property type="protein sequence ID" value="EAU66297.1"/>
    <property type="molecule type" value="Genomic_DNA"/>
</dbReference>
<evidence type="ECO:0000313" key="1">
    <source>
        <dbReference type="EMBL" id="EAU66297.1"/>
    </source>
</evidence>
<dbReference type="Proteomes" id="UP000032702">
    <property type="component" value="Unassembled WGS sequence"/>
</dbReference>
<evidence type="ECO:0000313" key="2">
    <source>
        <dbReference type="Proteomes" id="UP000032702"/>
    </source>
</evidence>
<reference evidence="1 2" key="1">
    <citation type="submission" date="2006-04" db="EMBL/GenBank/DDBJ databases">
        <authorList>
            <person name="Nierman W.C."/>
        </authorList>
    </citation>
    <scope>NUCLEOTIDE SEQUENCE [LARGE SCALE GENOMIC DNA]</scope>
    <source>
        <strain evidence="1 2">DW4/3-1</strain>
    </source>
</reference>
<gene>
    <name evidence="1" type="ORF">STIAU_2562</name>
</gene>
<protein>
    <submittedName>
        <fullName evidence="1">Uncharacterized protein</fullName>
    </submittedName>
</protein>
<organism evidence="1 2">
    <name type="scientific">Stigmatella aurantiaca (strain DW4/3-1)</name>
    <dbReference type="NCBI Taxonomy" id="378806"/>
    <lineage>
        <taxon>Bacteria</taxon>
        <taxon>Pseudomonadati</taxon>
        <taxon>Myxococcota</taxon>
        <taxon>Myxococcia</taxon>
        <taxon>Myxococcales</taxon>
        <taxon>Cystobacterineae</taxon>
        <taxon>Archangiaceae</taxon>
        <taxon>Stigmatella</taxon>
    </lineage>
</organism>
<name>Q090X4_STIAD</name>
<proteinExistence type="predicted"/>
<sequence>MLWYDEWSAWSARLSAALDTLQLYARSGGIQETLGASNALLVPEFKELFSLLGDFNTRFGTHLPPGAGLALSRFFFAQTQSKRFLPEGNAIGLQGALLLGGLLSGVRSQVTYFLSDKQTRARRMVDRAFTHLQRSLAADKAVFGARWLAAFQGPRAEEACEKLGAVHLLQFGIWAFKAEAAGGKTDLILGERVNEEEAMRSADAMVLTEWKMVRAKDDPVTRAHEALEQAEKYTLETLAGFELSSYRYLVLVSEDYLAPIPPIPQGGRTYEVCNIAVTPSTPAPAAVAAVRRSGGGSAAP</sequence>